<sequence length="404" mass="43067">MSSANPATTTESSHVVSIGDHIRNNIREYGMLIALVIIMLLFQYLTNGVLFRPQNLTNIVLQNSFIVIMALGMLLVIVAGHIDLSVGSVVGFVGAVAGVLVVQMHMNLALATVVCLLMGAAVGAWHGYFIAYHRIPSFIVTLSGMLVFRGLTYAIINTTGNGSSIGPFPPAFQIVATGFIPDFIDMGTIRSTSIFLTIAIPIVMFLLSWRRRNVNEQHGIDVEPFSFFLGQNLVVAAATIFIGYQISSYRGLPNVLVLMLLLIALYSFATQRTTIGRRIYAMGGNEKATKLSGIDTRRLTFYTFINMGILASIAGIIIATRLNSATAKGGDGLELDVIAACFIGGASASGGVGKVTGAVIGALIMGVLNQGMSILGYQTDSQKMIKGAVLLAAVFIDVYNKNKG</sequence>
<evidence type="ECO:0000256" key="11">
    <source>
        <dbReference type="SAM" id="Phobius"/>
    </source>
</evidence>
<evidence type="ECO:0000256" key="8">
    <source>
        <dbReference type="ARBA" id="ARBA00023136"/>
    </source>
</evidence>
<dbReference type="PANTHER" id="PTHR32196">
    <property type="entry name" value="ABC TRANSPORTER PERMEASE PROTEIN YPHD-RELATED-RELATED"/>
    <property type="match status" value="1"/>
</dbReference>
<feature type="transmembrane region" description="Helical" evidence="11">
    <location>
        <begin position="138"/>
        <end position="156"/>
    </location>
</feature>
<evidence type="ECO:0000256" key="2">
    <source>
        <dbReference type="ARBA" id="ARBA00022448"/>
    </source>
</evidence>
<feature type="transmembrane region" description="Helical" evidence="11">
    <location>
        <begin position="108"/>
        <end position="131"/>
    </location>
</feature>
<evidence type="ECO:0000256" key="6">
    <source>
        <dbReference type="ARBA" id="ARBA00022692"/>
    </source>
</evidence>
<organism evidence="12 13">
    <name type="scientific">Rhizobium calliandrae</name>
    <dbReference type="NCBI Taxonomy" id="1312182"/>
    <lineage>
        <taxon>Bacteria</taxon>
        <taxon>Pseudomonadati</taxon>
        <taxon>Pseudomonadota</taxon>
        <taxon>Alphaproteobacteria</taxon>
        <taxon>Hyphomicrobiales</taxon>
        <taxon>Rhizobiaceae</taxon>
        <taxon>Rhizobium/Agrobacterium group</taxon>
        <taxon>Rhizobium</taxon>
    </lineage>
</organism>
<accession>A0ABT7KHD3</accession>
<evidence type="ECO:0000256" key="4">
    <source>
        <dbReference type="ARBA" id="ARBA00022519"/>
    </source>
</evidence>
<feature type="transmembrane region" description="Helical" evidence="11">
    <location>
        <begin position="59"/>
        <end position="77"/>
    </location>
</feature>
<feature type="transmembrane region" description="Helical" evidence="11">
    <location>
        <begin position="227"/>
        <end position="246"/>
    </location>
</feature>
<keyword evidence="5" id="KW-0762">Sugar transport</keyword>
<evidence type="ECO:0000256" key="9">
    <source>
        <dbReference type="ARBA" id="ARBA00035611"/>
    </source>
</evidence>
<comment type="subcellular location">
    <subcellularLocation>
        <location evidence="1">Cell membrane</location>
        <topology evidence="1">Multi-pass membrane protein</topology>
    </subcellularLocation>
</comment>
<keyword evidence="2" id="KW-0813">Transport</keyword>
<feature type="transmembrane region" description="Helical" evidence="11">
    <location>
        <begin position="189"/>
        <end position="207"/>
    </location>
</feature>
<dbReference type="PANTHER" id="PTHR32196:SF32">
    <property type="entry name" value="XYLOSE TRANSPORT SYSTEM PERMEASE PROTEIN XYLH"/>
    <property type="match status" value="1"/>
</dbReference>
<keyword evidence="4" id="KW-0997">Cell inner membrane</keyword>
<dbReference type="CDD" id="cd06579">
    <property type="entry name" value="TM_PBP1_transp_AraH_like"/>
    <property type="match status" value="1"/>
</dbReference>
<keyword evidence="7 11" id="KW-1133">Transmembrane helix</keyword>
<keyword evidence="6 11" id="KW-0812">Transmembrane</keyword>
<comment type="function">
    <text evidence="9">Part of the binding-protein-dependent transport system for D-xylose. Probably responsible for the translocation of the substrate across the membrane.</text>
</comment>
<feature type="transmembrane region" description="Helical" evidence="11">
    <location>
        <begin position="355"/>
        <end position="377"/>
    </location>
</feature>
<feature type="transmembrane region" description="Helical" evidence="11">
    <location>
        <begin position="84"/>
        <end position="102"/>
    </location>
</feature>
<evidence type="ECO:0000256" key="1">
    <source>
        <dbReference type="ARBA" id="ARBA00004651"/>
    </source>
</evidence>
<evidence type="ECO:0000256" key="10">
    <source>
        <dbReference type="ARBA" id="ARBA00035686"/>
    </source>
</evidence>
<evidence type="ECO:0000313" key="12">
    <source>
        <dbReference type="EMBL" id="MDL2408044.1"/>
    </source>
</evidence>
<keyword evidence="8 11" id="KW-0472">Membrane</keyword>
<gene>
    <name evidence="12" type="primary">gguB</name>
    <name evidence="12" type="ORF">PY650_20735</name>
</gene>
<comment type="caution">
    <text evidence="12">The sequence shown here is derived from an EMBL/GenBank/DDBJ whole genome shotgun (WGS) entry which is preliminary data.</text>
</comment>
<proteinExistence type="predicted"/>
<dbReference type="NCBIfam" id="NF040906">
    <property type="entry name" value="GguB"/>
    <property type="match status" value="1"/>
</dbReference>
<dbReference type="Proteomes" id="UP001172630">
    <property type="component" value="Unassembled WGS sequence"/>
</dbReference>
<reference evidence="12" key="1">
    <citation type="submission" date="2023-06" db="EMBL/GenBank/DDBJ databases">
        <title>Phylogenetic Diversity of Rhizobium strains.</title>
        <authorList>
            <person name="Moura F.T."/>
            <person name="Helene L.C.F."/>
            <person name="Hungria M."/>
        </authorList>
    </citation>
    <scope>NUCLEOTIDE SEQUENCE</scope>
    <source>
        <strain evidence="12">CCGE524</strain>
    </source>
</reference>
<feature type="transmembrane region" description="Helical" evidence="11">
    <location>
        <begin position="299"/>
        <end position="319"/>
    </location>
</feature>
<name>A0ABT7KHD3_9HYPH</name>
<feature type="transmembrane region" description="Helical" evidence="11">
    <location>
        <begin position="252"/>
        <end position="269"/>
    </location>
</feature>
<dbReference type="InterPro" id="IPR001851">
    <property type="entry name" value="ABC_transp_permease"/>
</dbReference>
<dbReference type="EMBL" id="JARFYN010000028">
    <property type="protein sequence ID" value="MDL2408044.1"/>
    <property type="molecule type" value="Genomic_DNA"/>
</dbReference>
<evidence type="ECO:0000313" key="13">
    <source>
        <dbReference type="Proteomes" id="UP001172630"/>
    </source>
</evidence>
<feature type="transmembrane region" description="Helical" evidence="11">
    <location>
        <begin position="29"/>
        <end position="47"/>
    </location>
</feature>
<evidence type="ECO:0000256" key="7">
    <source>
        <dbReference type="ARBA" id="ARBA00022989"/>
    </source>
</evidence>
<dbReference type="RefSeq" id="WP_285881428.1">
    <property type="nucleotide sequence ID" value="NZ_JARFYN010000028.1"/>
</dbReference>
<keyword evidence="3" id="KW-1003">Cell membrane</keyword>
<dbReference type="Pfam" id="PF02653">
    <property type="entry name" value="BPD_transp_2"/>
    <property type="match status" value="1"/>
</dbReference>
<evidence type="ECO:0000256" key="5">
    <source>
        <dbReference type="ARBA" id="ARBA00022597"/>
    </source>
</evidence>
<keyword evidence="13" id="KW-1185">Reference proteome</keyword>
<evidence type="ECO:0000256" key="3">
    <source>
        <dbReference type="ARBA" id="ARBA00022475"/>
    </source>
</evidence>
<protein>
    <recommendedName>
        <fullName evidence="10">Xylose transport system permease protein XylH</fullName>
    </recommendedName>
</protein>